<feature type="region of interest" description="Disordered" evidence="9">
    <location>
        <begin position="1"/>
        <end position="32"/>
    </location>
</feature>
<dbReference type="GO" id="GO:0005634">
    <property type="term" value="C:nucleus"/>
    <property type="evidence" value="ECO:0007669"/>
    <property type="project" value="UniProtKB-SubCell"/>
</dbReference>
<feature type="domain" description="DOG1" evidence="11">
    <location>
        <begin position="181"/>
        <end position="398"/>
    </location>
</feature>
<proteinExistence type="inferred from homology"/>
<dbReference type="PANTHER" id="PTHR45693">
    <property type="entry name" value="TRANSCRIPTION FACTOR TGA9"/>
    <property type="match status" value="1"/>
</dbReference>
<feature type="coiled-coil region" evidence="8">
    <location>
        <begin position="135"/>
        <end position="162"/>
    </location>
</feature>
<dbReference type="STRING" id="4536.A0A0E0HG87"/>
<feature type="domain" description="BZIP" evidence="10">
    <location>
        <begin position="114"/>
        <end position="158"/>
    </location>
</feature>
<keyword evidence="3" id="KW-0611">Plant defense</keyword>
<name>A0A0E0HG87_ORYNI</name>
<evidence type="ECO:0000256" key="2">
    <source>
        <dbReference type="ARBA" id="ARBA00007163"/>
    </source>
</evidence>
<evidence type="ECO:0000256" key="6">
    <source>
        <dbReference type="ARBA" id="ARBA00023163"/>
    </source>
</evidence>
<dbReference type="eggNOG" id="ENOG502QU32">
    <property type="taxonomic scope" value="Eukaryota"/>
</dbReference>
<evidence type="ECO:0000256" key="4">
    <source>
        <dbReference type="ARBA" id="ARBA00023015"/>
    </source>
</evidence>
<dbReference type="Gene3D" id="1.20.5.170">
    <property type="match status" value="1"/>
</dbReference>
<dbReference type="GO" id="GO:0043565">
    <property type="term" value="F:sequence-specific DNA binding"/>
    <property type="evidence" value="ECO:0007669"/>
    <property type="project" value="InterPro"/>
</dbReference>
<dbReference type="Pfam" id="PF00170">
    <property type="entry name" value="bZIP_1"/>
    <property type="match status" value="1"/>
</dbReference>
<keyword evidence="4" id="KW-0805">Transcription regulation</keyword>
<protein>
    <recommendedName>
        <fullName evidence="14">DOG1 domain-containing protein</fullName>
    </recommendedName>
</protein>
<evidence type="ECO:0000256" key="1">
    <source>
        <dbReference type="ARBA" id="ARBA00004123"/>
    </source>
</evidence>
<evidence type="ECO:0000313" key="12">
    <source>
        <dbReference type="EnsemblPlants" id="ONIVA05G21900.1"/>
    </source>
</evidence>
<dbReference type="EnsemblPlants" id="ONIVA05G21900.1">
    <property type="protein sequence ID" value="ONIVA05G21900.1"/>
    <property type="gene ID" value="ONIVA05G21900"/>
</dbReference>
<dbReference type="GO" id="GO:0045893">
    <property type="term" value="P:positive regulation of DNA-templated transcription"/>
    <property type="evidence" value="ECO:0007669"/>
    <property type="project" value="UniProtKB-ARBA"/>
</dbReference>
<evidence type="ECO:0000256" key="9">
    <source>
        <dbReference type="SAM" id="MobiDB-lite"/>
    </source>
</evidence>
<sequence length="401" mass="44785">MFVASSPRKCPQGPCQAARTANQLQPGTSGSHRIDSMLGFAAESARRIRSARHTNFSRLLISAQAQEFNMVYASPGTDASTDPDIDKNIRMFEQGDFPTPLASYPTDKSKGKLGQKTLRRLAQNREAARKSRLRKKAYVQQLEDSRMKLTQLEQELQRARQQGIIISTSGDQQRSTSENEALAFNMEYMRWLEEHNKQINELRSAVHTHAGDDDLQSIVSNFMAHHEEIFRIKGLAAKADALHVLSATWRTPLERCFLWLGGFRPSDLLKLLADQLEPLTEQQLASICNQQQSSQEAEETLSQGMEIIQDSLAKTVASQLGRAGSSSSSPSNAADHTAAALGKIGAMESLLQQADDMRMQSLQKMQRVLTTRQSARALLLISDYFSRLRALNSLWIARPQQ</sequence>
<dbReference type="PROSITE" id="PS00036">
    <property type="entry name" value="BZIP_BASIC"/>
    <property type="match status" value="1"/>
</dbReference>
<keyword evidence="13" id="KW-1185">Reference proteome</keyword>
<dbReference type="FunFam" id="1.20.5.170:FF:000019">
    <property type="entry name" value="BZIP family transcription factor"/>
    <property type="match status" value="1"/>
</dbReference>
<evidence type="ECO:0000256" key="8">
    <source>
        <dbReference type="SAM" id="Coils"/>
    </source>
</evidence>
<reference evidence="12" key="2">
    <citation type="submission" date="2018-04" db="EMBL/GenBank/DDBJ databases">
        <title>OnivRS2 (Oryza nivara Reference Sequence Version 2).</title>
        <authorList>
            <person name="Zhang J."/>
            <person name="Kudrna D."/>
            <person name="Lee S."/>
            <person name="Talag J."/>
            <person name="Rajasekar S."/>
            <person name="Welchert J."/>
            <person name="Hsing Y.-I."/>
            <person name="Wing R.A."/>
        </authorList>
    </citation>
    <scope>NUCLEOTIDE SEQUENCE [LARGE SCALE GENOMIC DNA]</scope>
    <source>
        <strain evidence="12">SL10</strain>
    </source>
</reference>
<evidence type="ECO:0000256" key="7">
    <source>
        <dbReference type="ARBA" id="ARBA00023242"/>
    </source>
</evidence>
<dbReference type="GO" id="GO:0006351">
    <property type="term" value="P:DNA-templated transcription"/>
    <property type="evidence" value="ECO:0007669"/>
    <property type="project" value="InterPro"/>
</dbReference>
<keyword evidence="8" id="KW-0175">Coiled coil</keyword>
<comment type="subcellular location">
    <subcellularLocation>
        <location evidence="1">Nucleus</location>
    </subcellularLocation>
</comment>
<dbReference type="GO" id="GO:0006952">
    <property type="term" value="P:defense response"/>
    <property type="evidence" value="ECO:0007669"/>
    <property type="project" value="UniProtKB-KW"/>
</dbReference>
<evidence type="ECO:0008006" key="14">
    <source>
        <dbReference type="Google" id="ProtNLM"/>
    </source>
</evidence>
<evidence type="ECO:0000259" key="10">
    <source>
        <dbReference type="PROSITE" id="PS50217"/>
    </source>
</evidence>
<dbReference type="InterPro" id="IPR004827">
    <property type="entry name" value="bZIP"/>
</dbReference>
<dbReference type="SUPFAM" id="SSF57959">
    <property type="entry name" value="Leucine zipper domain"/>
    <property type="match status" value="1"/>
</dbReference>
<keyword evidence="7" id="KW-0539">Nucleus</keyword>
<keyword evidence="5" id="KW-0238">DNA-binding</keyword>
<dbReference type="Proteomes" id="UP000006591">
    <property type="component" value="Chromosome 5"/>
</dbReference>
<dbReference type="PROSITE" id="PS50217">
    <property type="entry name" value="BZIP"/>
    <property type="match status" value="1"/>
</dbReference>
<accession>A0A0E0HG87</accession>
<dbReference type="InterPro" id="IPR046347">
    <property type="entry name" value="bZIP_sf"/>
</dbReference>
<dbReference type="PANTHER" id="PTHR45693:SF46">
    <property type="entry name" value="TRANSCRIPTION FACTOR TGA2-RELATED"/>
    <property type="match status" value="1"/>
</dbReference>
<organism evidence="12">
    <name type="scientific">Oryza nivara</name>
    <name type="common">Indian wild rice</name>
    <name type="synonym">Oryza sativa f. spontanea</name>
    <dbReference type="NCBI Taxonomy" id="4536"/>
    <lineage>
        <taxon>Eukaryota</taxon>
        <taxon>Viridiplantae</taxon>
        <taxon>Streptophyta</taxon>
        <taxon>Embryophyta</taxon>
        <taxon>Tracheophyta</taxon>
        <taxon>Spermatophyta</taxon>
        <taxon>Magnoliopsida</taxon>
        <taxon>Liliopsida</taxon>
        <taxon>Poales</taxon>
        <taxon>Poaceae</taxon>
        <taxon>BOP clade</taxon>
        <taxon>Oryzoideae</taxon>
        <taxon>Oryzeae</taxon>
        <taxon>Oryzinae</taxon>
        <taxon>Oryza</taxon>
    </lineage>
</organism>
<comment type="similarity">
    <text evidence="2">Belongs to the bZIP family.</text>
</comment>
<dbReference type="GO" id="GO:0003700">
    <property type="term" value="F:DNA-binding transcription factor activity"/>
    <property type="evidence" value="ECO:0007669"/>
    <property type="project" value="InterPro"/>
</dbReference>
<dbReference type="InterPro" id="IPR025422">
    <property type="entry name" value="TGA_domain"/>
</dbReference>
<dbReference type="SMART" id="SM00338">
    <property type="entry name" value="BRLZ"/>
    <property type="match status" value="1"/>
</dbReference>
<dbReference type="Pfam" id="PF14144">
    <property type="entry name" value="DOG1"/>
    <property type="match status" value="1"/>
</dbReference>
<evidence type="ECO:0000256" key="5">
    <source>
        <dbReference type="ARBA" id="ARBA00023125"/>
    </source>
</evidence>
<feature type="compositionally biased region" description="Polar residues" evidence="9">
    <location>
        <begin position="19"/>
        <end position="31"/>
    </location>
</feature>
<reference evidence="12" key="1">
    <citation type="submission" date="2015-04" db="UniProtKB">
        <authorList>
            <consortium name="EnsemblPlants"/>
        </authorList>
    </citation>
    <scope>IDENTIFICATION</scope>
    <source>
        <strain evidence="12">SL10</strain>
    </source>
</reference>
<keyword evidence="6" id="KW-0804">Transcription</keyword>
<dbReference type="Gramene" id="ONIVA05G21900.1">
    <property type="protein sequence ID" value="ONIVA05G21900.1"/>
    <property type="gene ID" value="ONIVA05G21900"/>
</dbReference>
<dbReference type="PROSITE" id="PS51806">
    <property type="entry name" value="DOG1"/>
    <property type="match status" value="1"/>
</dbReference>
<evidence type="ECO:0000313" key="13">
    <source>
        <dbReference type="Proteomes" id="UP000006591"/>
    </source>
</evidence>
<evidence type="ECO:0000256" key="3">
    <source>
        <dbReference type="ARBA" id="ARBA00022821"/>
    </source>
</evidence>
<dbReference type="OMA" id="HVLSATW"/>
<dbReference type="AlphaFoldDB" id="A0A0E0HG87"/>
<evidence type="ECO:0000259" key="11">
    <source>
        <dbReference type="PROSITE" id="PS51806"/>
    </source>
</evidence>